<sequence length="224" mass="25006">MQNDLDHEIAQQTKLRSAPHERLKRVLSRREEFPVSPVKMLAGREGNYSGRGRFSSADRCHILNKYLPVKGPSVVDQLTTRAYVSQFSNDGSLFVAAFQGSRIKVYNADMGWKLQKNIVAKSLRWTVTDTSLSPDKRFLVYATMSPVVNIVNIGSAATESYANVTCGNVEPRPSNVENPWKLMWQCGGVWNNHTPCDTDIEPDPDPESDPIVARPDNDPCLDLG</sequence>
<comment type="caution">
    <text evidence="1">The sequence shown here is derived from an EMBL/GenBank/DDBJ whole genome shotgun (WGS) entry which is preliminary data.</text>
</comment>
<organism evidence="1 2">
    <name type="scientific">Smallanthus sonchifolius</name>
    <dbReference type="NCBI Taxonomy" id="185202"/>
    <lineage>
        <taxon>Eukaryota</taxon>
        <taxon>Viridiplantae</taxon>
        <taxon>Streptophyta</taxon>
        <taxon>Embryophyta</taxon>
        <taxon>Tracheophyta</taxon>
        <taxon>Spermatophyta</taxon>
        <taxon>Magnoliopsida</taxon>
        <taxon>eudicotyledons</taxon>
        <taxon>Gunneridae</taxon>
        <taxon>Pentapetalae</taxon>
        <taxon>asterids</taxon>
        <taxon>campanulids</taxon>
        <taxon>Asterales</taxon>
        <taxon>Asteraceae</taxon>
        <taxon>Asteroideae</taxon>
        <taxon>Heliantheae alliance</taxon>
        <taxon>Millerieae</taxon>
        <taxon>Smallanthus</taxon>
    </lineage>
</organism>
<dbReference type="EMBL" id="CM042034">
    <property type="protein sequence ID" value="KAI3760069.1"/>
    <property type="molecule type" value="Genomic_DNA"/>
</dbReference>
<name>A0ACB9EME0_9ASTR</name>
<accession>A0ACB9EME0</accession>
<gene>
    <name evidence="1" type="ORF">L1987_50459</name>
</gene>
<protein>
    <submittedName>
        <fullName evidence="1">Uncharacterized protein</fullName>
    </submittedName>
</protein>
<evidence type="ECO:0000313" key="2">
    <source>
        <dbReference type="Proteomes" id="UP001056120"/>
    </source>
</evidence>
<reference evidence="1 2" key="2">
    <citation type="journal article" date="2022" name="Mol. Ecol. Resour.">
        <title>The genomes of chicory, endive, great burdock and yacon provide insights into Asteraceae paleo-polyploidization history and plant inulin production.</title>
        <authorList>
            <person name="Fan W."/>
            <person name="Wang S."/>
            <person name="Wang H."/>
            <person name="Wang A."/>
            <person name="Jiang F."/>
            <person name="Liu H."/>
            <person name="Zhao H."/>
            <person name="Xu D."/>
            <person name="Zhang Y."/>
        </authorList>
    </citation>
    <scope>NUCLEOTIDE SEQUENCE [LARGE SCALE GENOMIC DNA]</scope>
    <source>
        <strain evidence="2">cv. Yunnan</strain>
        <tissue evidence="1">Leaves</tissue>
    </source>
</reference>
<reference evidence="2" key="1">
    <citation type="journal article" date="2022" name="Mol. Ecol. Resour.">
        <title>The genomes of chicory, endive, great burdock and yacon provide insights into Asteraceae palaeo-polyploidization history and plant inulin production.</title>
        <authorList>
            <person name="Fan W."/>
            <person name="Wang S."/>
            <person name="Wang H."/>
            <person name="Wang A."/>
            <person name="Jiang F."/>
            <person name="Liu H."/>
            <person name="Zhao H."/>
            <person name="Xu D."/>
            <person name="Zhang Y."/>
        </authorList>
    </citation>
    <scope>NUCLEOTIDE SEQUENCE [LARGE SCALE GENOMIC DNA]</scope>
    <source>
        <strain evidence="2">cv. Yunnan</strain>
    </source>
</reference>
<evidence type="ECO:0000313" key="1">
    <source>
        <dbReference type="EMBL" id="KAI3760069.1"/>
    </source>
</evidence>
<keyword evidence="2" id="KW-1185">Reference proteome</keyword>
<dbReference type="Proteomes" id="UP001056120">
    <property type="component" value="Linkage Group LG17"/>
</dbReference>
<proteinExistence type="predicted"/>